<feature type="transmembrane region" description="Helical" evidence="6">
    <location>
        <begin position="121"/>
        <end position="142"/>
    </location>
</feature>
<dbReference type="Gene3D" id="1.10.4160.10">
    <property type="entry name" value="Hydantoin permease"/>
    <property type="match status" value="1"/>
</dbReference>
<keyword evidence="3 6" id="KW-0812">Transmembrane</keyword>
<keyword evidence="8" id="KW-1185">Reference proteome</keyword>
<proteinExistence type="inferred from homology"/>
<feature type="transmembrane region" description="Helical" evidence="6">
    <location>
        <begin position="278"/>
        <end position="300"/>
    </location>
</feature>
<dbReference type="EMBL" id="JAAONZ010000020">
    <property type="protein sequence ID" value="NHO67821.1"/>
    <property type="molecule type" value="Genomic_DNA"/>
</dbReference>
<organism evidence="7 8">
    <name type="scientific">Pseudomaricurvus hydrocarbonicus</name>
    <dbReference type="NCBI Taxonomy" id="1470433"/>
    <lineage>
        <taxon>Bacteria</taxon>
        <taxon>Pseudomonadati</taxon>
        <taxon>Pseudomonadota</taxon>
        <taxon>Gammaproteobacteria</taxon>
        <taxon>Cellvibrionales</taxon>
        <taxon>Cellvibrionaceae</taxon>
        <taxon>Pseudomaricurvus</taxon>
    </lineage>
</organism>
<sequence>MIHTPEHQTLVASHQPDDALWNPDLEPAHVERRTWNWLNIFSLWVGMVISVPAYLLASGLMQEGMSPIQAILTLLLGNVVVLIPMVLIGHAGTRYGIPFPVLLRSSFGTVGARLPGVLRSLVACGWFGIQTWVGGFAIYQILNGLFRGAFIGEPLPLLDIDLAQLICFLAFWLLQVYFVAKGMESIKWLETLAAPLLILVGVALFWWAYVNTDGLQGTFSQPSEFVQGGAKEGQFWSVFWPGLTAMVGYWATLSLNIPDFTRFARSQTDQIVGQATGLPLPMALLGFVSVSVTSATMVIYGEQIWDPVDIAGRMGGFTALVGLLLLIVATITTNLAANVVAPANGFSNLAPSLISFRTGGFITAVLGIAIMPWKLMETAGAYLFVWLVGYSSLLGPIAGILIADYFLVRKCILELESLYQRTGPYEYSRGWNVMALVAFVISVMPNIPGFLVAGGIIETAPAFFIDLYQYAWFIGAFLGGGLYYLLMRGRAPIHK</sequence>
<dbReference type="CDD" id="cd11485">
    <property type="entry name" value="SLC-NCS1sbd_YbbW-like"/>
    <property type="match status" value="1"/>
</dbReference>
<dbReference type="PANTHER" id="PTHR30618">
    <property type="entry name" value="NCS1 FAMILY PURINE/PYRIMIDINE TRANSPORTER"/>
    <property type="match status" value="1"/>
</dbReference>
<feature type="transmembrane region" description="Helical" evidence="6">
    <location>
        <begin position="429"/>
        <end position="447"/>
    </location>
</feature>
<gene>
    <name evidence="7" type="ORF">G8770_19930</name>
</gene>
<comment type="subcellular location">
    <subcellularLocation>
        <location evidence="1">Membrane</location>
        <topology evidence="1">Multi-pass membrane protein</topology>
    </subcellularLocation>
</comment>
<feature type="transmembrane region" description="Helical" evidence="6">
    <location>
        <begin position="379"/>
        <end position="408"/>
    </location>
</feature>
<dbReference type="Proteomes" id="UP000787472">
    <property type="component" value="Unassembled WGS sequence"/>
</dbReference>
<dbReference type="AlphaFoldDB" id="A0A9E5MP30"/>
<dbReference type="RefSeq" id="WP_167191230.1">
    <property type="nucleotide sequence ID" value="NZ_JAAONZ010000020.1"/>
</dbReference>
<evidence type="ECO:0000256" key="3">
    <source>
        <dbReference type="ARBA" id="ARBA00022692"/>
    </source>
</evidence>
<evidence type="ECO:0000313" key="7">
    <source>
        <dbReference type="EMBL" id="NHO67821.1"/>
    </source>
</evidence>
<feature type="transmembrane region" description="Helical" evidence="6">
    <location>
        <begin position="467"/>
        <end position="486"/>
    </location>
</feature>
<feature type="transmembrane region" description="Helical" evidence="6">
    <location>
        <begin position="162"/>
        <end position="180"/>
    </location>
</feature>
<dbReference type="GO" id="GO:0005886">
    <property type="term" value="C:plasma membrane"/>
    <property type="evidence" value="ECO:0007669"/>
    <property type="project" value="TreeGrafter"/>
</dbReference>
<feature type="transmembrane region" description="Helical" evidence="6">
    <location>
        <begin position="353"/>
        <end position="373"/>
    </location>
</feature>
<feature type="transmembrane region" description="Helical" evidence="6">
    <location>
        <begin position="192"/>
        <end position="210"/>
    </location>
</feature>
<comment type="caution">
    <text evidence="7">The sequence shown here is derived from an EMBL/GenBank/DDBJ whole genome shotgun (WGS) entry which is preliminary data.</text>
</comment>
<dbReference type="InterPro" id="IPR045225">
    <property type="entry name" value="Uracil/uridine/allantoin_perm"/>
</dbReference>
<feature type="transmembrane region" description="Helical" evidence="6">
    <location>
        <begin position="68"/>
        <end position="89"/>
    </location>
</feature>
<dbReference type="InterPro" id="IPR012681">
    <property type="entry name" value="NCS1"/>
</dbReference>
<evidence type="ECO:0000313" key="8">
    <source>
        <dbReference type="Proteomes" id="UP000787472"/>
    </source>
</evidence>
<evidence type="ECO:0000256" key="2">
    <source>
        <dbReference type="ARBA" id="ARBA00008974"/>
    </source>
</evidence>
<keyword evidence="5 6" id="KW-0472">Membrane</keyword>
<accession>A0A9E5MP30</accession>
<keyword evidence="4 6" id="KW-1133">Transmembrane helix</keyword>
<evidence type="ECO:0000256" key="4">
    <source>
        <dbReference type="ARBA" id="ARBA00022989"/>
    </source>
</evidence>
<feature type="transmembrane region" description="Helical" evidence="6">
    <location>
        <begin position="37"/>
        <end position="56"/>
    </location>
</feature>
<feature type="transmembrane region" description="Helical" evidence="6">
    <location>
        <begin position="320"/>
        <end position="341"/>
    </location>
</feature>
<evidence type="ECO:0000256" key="5">
    <source>
        <dbReference type="ARBA" id="ARBA00023136"/>
    </source>
</evidence>
<reference evidence="7" key="1">
    <citation type="submission" date="2020-03" db="EMBL/GenBank/DDBJ databases">
        <authorList>
            <person name="Guo F."/>
        </authorList>
    </citation>
    <scope>NUCLEOTIDE SEQUENCE</scope>
    <source>
        <strain evidence="7">JCM 30134</strain>
    </source>
</reference>
<dbReference type="PANTHER" id="PTHR30618:SF0">
    <property type="entry name" value="PURINE-URACIL PERMEASE NCS1"/>
    <property type="match status" value="1"/>
</dbReference>
<dbReference type="NCBIfam" id="TIGR00800">
    <property type="entry name" value="ncs1"/>
    <property type="match status" value="1"/>
</dbReference>
<dbReference type="GO" id="GO:0015205">
    <property type="term" value="F:nucleobase transmembrane transporter activity"/>
    <property type="evidence" value="ECO:0007669"/>
    <property type="project" value="TreeGrafter"/>
</dbReference>
<dbReference type="InterPro" id="IPR001248">
    <property type="entry name" value="Pur-cyt_permease"/>
</dbReference>
<protein>
    <submittedName>
        <fullName evidence="7">NCS1 family nucleobase:cation symporter-1</fullName>
    </submittedName>
</protein>
<dbReference type="Pfam" id="PF02133">
    <property type="entry name" value="Transp_cyt_pur"/>
    <property type="match status" value="1"/>
</dbReference>
<comment type="similarity">
    <text evidence="2">Belongs to the purine-cytosine permease (2.A.39) family.</text>
</comment>
<evidence type="ECO:0000256" key="6">
    <source>
        <dbReference type="SAM" id="Phobius"/>
    </source>
</evidence>
<feature type="transmembrane region" description="Helical" evidence="6">
    <location>
        <begin position="238"/>
        <end position="257"/>
    </location>
</feature>
<evidence type="ECO:0000256" key="1">
    <source>
        <dbReference type="ARBA" id="ARBA00004141"/>
    </source>
</evidence>
<name>A0A9E5MP30_9GAMM</name>